<dbReference type="EC" id="5.1.3.2" evidence="5"/>
<name>A0A8T3LJD7_ECOLX</name>
<comment type="pathway">
    <text evidence="3">Carbohydrate metabolism.</text>
</comment>
<feature type="non-terminal residue" evidence="12">
    <location>
        <position position="1"/>
    </location>
</feature>
<comment type="catalytic activity">
    <reaction evidence="1">
        <text>UDP-alpha-D-glucose = UDP-alpha-D-galactose</text>
        <dbReference type="Rhea" id="RHEA:22168"/>
        <dbReference type="ChEBI" id="CHEBI:58885"/>
        <dbReference type="ChEBI" id="CHEBI:66914"/>
        <dbReference type="EC" id="5.1.3.2"/>
    </reaction>
</comment>
<dbReference type="EMBL" id="JABFNF010000607">
    <property type="protein sequence ID" value="MBA1889954.1"/>
    <property type="molecule type" value="Genomic_DNA"/>
</dbReference>
<dbReference type="GO" id="GO:0005996">
    <property type="term" value="P:monosaccharide metabolic process"/>
    <property type="evidence" value="ECO:0007669"/>
    <property type="project" value="TreeGrafter"/>
</dbReference>
<keyword evidence="8" id="KW-0413">Isomerase</keyword>
<evidence type="ECO:0000256" key="9">
    <source>
        <dbReference type="ARBA" id="ARBA00031367"/>
    </source>
</evidence>
<evidence type="ECO:0000256" key="2">
    <source>
        <dbReference type="ARBA" id="ARBA00001911"/>
    </source>
</evidence>
<evidence type="ECO:0000256" key="10">
    <source>
        <dbReference type="ARBA" id="ARBA00033067"/>
    </source>
</evidence>
<dbReference type="GO" id="GO:0003978">
    <property type="term" value="F:UDP-glucose 4-epimerase activity"/>
    <property type="evidence" value="ECO:0007669"/>
    <property type="project" value="UniProtKB-EC"/>
</dbReference>
<feature type="non-terminal residue" evidence="12">
    <location>
        <position position="105"/>
    </location>
</feature>
<dbReference type="RefSeq" id="WP_181204380.1">
    <property type="nucleotide sequence ID" value="NZ_JABFNF010000607.1"/>
</dbReference>
<comment type="similarity">
    <text evidence="4">Belongs to the NAD(P)-dependent epimerase/dehydratase family.</text>
</comment>
<evidence type="ECO:0000256" key="8">
    <source>
        <dbReference type="ARBA" id="ARBA00023235"/>
    </source>
</evidence>
<evidence type="ECO:0000259" key="11">
    <source>
        <dbReference type="Pfam" id="PF16363"/>
    </source>
</evidence>
<evidence type="ECO:0000256" key="7">
    <source>
        <dbReference type="ARBA" id="ARBA00023027"/>
    </source>
</evidence>
<dbReference type="PANTHER" id="PTHR43725">
    <property type="entry name" value="UDP-GLUCOSE 4-EPIMERASE"/>
    <property type="match status" value="1"/>
</dbReference>
<comment type="caution">
    <text evidence="12">The sequence shown here is derived from an EMBL/GenBank/DDBJ whole genome shotgun (WGS) entry which is preliminary data.</text>
</comment>
<dbReference type="Proteomes" id="UP000523197">
    <property type="component" value="Unassembled WGS sequence"/>
</dbReference>
<accession>A0A8T3LJD7</accession>
<comment type="cofactor">
    <cofactor evidence="2">
        <name>NAD(+)</name>
        <dbReference type="ChEBI" id="CHEBI:57540"/>
    </cofactor>
</comment>
<dbReference type="SUPFAM" id="SSF51735">
    <property type="entry name" value="NAD(P)-binding Rossmann-fold domains"/>
    <property type="match status" value="1"/>
</dbReference>
<proteinExistence type="inferred from homology"/>
<protein>
    <recommendedName>
        <fullName evidence="6">UDP-glucose 4-epimerase</fullName>
        <ecNumber evidence="5">5.1.3.2</ecNumber>
    </recommendedName>
    <alternativeName>
        <fullName evidence="10">Galactowaldenase</fullName>
    </alternativeName>
    <alternativeName>
        <fullName evidence="9">UDP-galactose 4-epimerase</fullName>
    </alternativeName>
</protein>
<evidence type="ECO:0000256" key="5">
    <source>
        <dbReference type="ARBA" id="ARBA00013189"/>
    </source>
</evidence>
<sequence>HTVLALLARGDEVVVLDNFVNASPQALARVEQICGRQPQLYRGDVRDRALLRQIFALHHISDVIHFAGLKAVGESVEKPLAYYDNNVSGTLVLLDEMRQAGGHCC</sequence>
<feature type="domain" description="NAD(P)-binding" evidence="11">
    <location>
        <begin position="1"/>
        <end position="101"/>
    </location>
</feature>
<evidence type="ECO:0000256" key="6">
    <source>
        <dbReference type="ARBA" id="ARBA00018569"/>
    </source>
</evidence>
<dbReference type="PANTHER" id="PTHR43725:SF47">
    <property type="entry name" value="UDP-GLUCOSE 4-EPIMERASE"/>
    <property type="match status" value="1"/>
</dbReference>
<evidence type="ECO:0000256" key="3">
    <source>
        <dbReference type="ARBA" id="ARBA00005007"/>
    </source>
</evidence>
<evidence type="ECO:0000256" key="1">
    <source>
        <dbReference type="ARBA" id="ARBA00000083"/>
    </source>
</evidence>
<dbReference type="InterPro" id="IPR016040">
    <property type="entry name" value="NAD(P)-bd_dom"/>
</dbReference>
<dbReference type="InterPro" id="IPR036291">
    <property type="entry name" value="NAD(P)-bd_dom_sf"/>
</dbReference>
<gene>
    <name evidence="12" type="ORF">HLX92_27970</name>
</gene>
<dbReference type="Gene3D" id="3.40.50.720">
    <property type="entry name" value="NAD(P)-binding Rossmann-like Domain"/>
    <property type="match status" value="1"/>
</dbReference>
<dbReference type="GO" id="GO:0005829">
    <property type="term" value="C:cytosol"/>
    <property type="evidence" value="ECO:0007669"/>
    <property type="project" value="TreeGrafter"/>
</dbReference>
<dbReference type="AlphaFoldDB" id="A0A8T3LJD7"/>
<organism evidence="12 13">
    <name type="scientific">Escherichia coli</name>
    <dbReference type="NCBI Taxonomy" id="562"/>
    <lineage>
        <taxon>Bacteria</taxon>
        <taxon>Pseudomonadati</taxon>
        <taxon>Pseudomonadota</taxon>
        <taxon>Gammaproteobacteria</taxon>
        <taxon>Enterobacterales</taxon>
        <taxon>Enterobacteriaceae</taxon>
        <taxon>Escherichia</taxon>
    </lineage>
</organism>
<evidence type="ECO:0000313" key="13">
    <source>
        <dbReference type="Proteomes" id="UP000523197"/>
    </source>
</evidence>
<evidence type="ECO:0000256" key="4">
    <source>
        <dbReference type="ARBA" id="ARBA00007637"/>
    </source>
</evidence>
<reference evidence="12 13" key="1">
    <citation type="submission" date="2020-05" db="EMBL/GenBank/DDBJ databases">
        <title>Epidemiological investigations into extended-spectrum beta-lactam resistant Escherichia coli ST457 carried by Australian Silver gulls identified clonal lineages that cause ExPEC disease.</title>
        <authorList>
            <person name="Nesporova K."/>
            <person name="Wyrsch E.R."/>
            <person name="Valcek A."/>
            <person name="Bitar I."/>
            <person name="Chaw K."/>
            <person name="Harris P."/>
            <person name="Hrabak J."/>
            <person name="Djordjevic S.P."/>
            <person name="Dolejska M."/>
        </authorList>
    </citation>
    <scope>NUCLEOTIDE SEQUENCE [LARGE SCALE GENOMIC DNA]</scope>
    <source>
        <strain evidence="12 13">CE1966</strain>
    </source>
</reference>
<evidence type="ECO:0000313" key="12">
    <source>
        <dbReference type="EMBL" id="MBA1889954.1"/>
    </source>
</evidence>
<keyword evidence="7" id="KW-0520">NAD</keyword>
<dbReference type="Pfam" id="PF16363">
    <property type="entry name" value="GDP_Man_Dehyd"/>
    <property type="match status" value="1"/>
</dbReference>